<comment type="caution">
    <text evidence="2">The sequence shown here is derived from an EMBL/GenBank/DDBJ whole genome shotgun (WGS) entry which is preliminary data.</text>
</comment>
<reference evidence="2" key="2">
    <citation type="submission" date="2020-06" db="EMBL/GenBank/DDBJ databases">
        <title>Helianthus annuus Genome sequencing and assembly Release 2.</title>
        <authorList>
            <person name="Gouzy J."/>
            <person name="Langlade N."/>
            <person name="Munos S."/>
        </authorList>
    </citation>
    <scope>NUCLEOTIDE SEQUENCE</scope>
    <source>
        <tissue evidence="2">Leaves</tissue>
    </source>
</reference>
<gene>
    <name evidence="2" type="ORF">HanXRQr2_Chr03g0092671</name>
</gene>
<organism evidence="2 3">
    <name type="scientific">Helianthus annuus</name>
    <name type="common">Common sunflower</name>
    <dbReference type="NCBI Taxonomy" id="4232"/>
    <lineage>
        <taxon>Eukaryota</taxon>
        <taxon>Viridiplantae</taxon>
        <taxon>Streptophyta</taxon>
        <taxon>Embryophyta</taxon>
        <taxon>Tracheophyta</taxon>
        <taxon>Spermatophyta</taxon>
        <taxon>Magnoliopsida</taxon>
        <taxon>eudicotyledons</taxon>
        <taxon>Gunneridae</taxon>
        <taxon>Pentapetalae</taxon>
        <taxon>asterids</taxon>
        <taxon>campanulids</taxon>
        <taxon>Asterales</taxon>
        <taxon>Asteraceae</taxon>
        <taxon>Asteroideae</taxon>
        <taxon>Heliantheae alliance</taxon>
        <taxon>Heliantheae</taxon>
        <taxon>Helianthus</taxon>
    </lineage>
</organism>
<protein>
    <submittedName>
        <fullName evidence="2">Uncharacterized protein</fullName>
    </submittedName>
</protein>
<sequence>MSYCNQVFELYFLGYNKSSWRVIPLVFVLFGLIIDWDLNWYQSQVQSSKSNAYSRSTAKENRNRITVLKDL</sequence>
<keyword evidence="1" id="KW-0472">Membrane</keyword>
<keyword evidence="1" id="KW-0812">Transmembrane</keyword>
<evidence type="ECO:0000313" key="2">
    <source>
        <dbReference type="EMBL" id="KAF5812968.1"/>
    </source>
</evidence>
<proteinExistence type="predicted"/>
<evidence type="ECO:0000313" key="3">
    <source>
        <dbReference type="Proteomes" id="UP000215914"/>
    </source>
</evidence>
<dbReference type="AlphaFoldDB" id="A0A9K3JCC6"/>
<dbReference type="Gramene" id="mRNA:HanXRQr2_Chr03g0092671">
    <property type="protein sequence ID" value="CDS:HanXRQr2_Chr03g0092671.1"/>
    <property type="gene ID" value="HanXRQr2_Chr03g0092671"/>
</dbReference>
<keyword evidence="3" id="KW-1185">Reference proteome</keyword>
<evidence type="ECO:0000256" key="1">
    <source>
        <dbReference type="SAM" id="Phobius"/>
    </source>
</evidence>
<reference evidence="2" key="1">
    <citation type="journal article" date="2017" name="Nature">
        <title>The sunflower genome provides insights into oil metabolism, flowering and Asterid evolution.</title>
        <authorList>
            <person name="Badouin H."/>
            <person name="Gouzy J."/>
            <person name="Grassa C.J."/>
            <person name="Murat F."/>
            <person name="Staton S.E."/>
            <person name="Cottret L."/>
            <person name="Lelandais-Briere C."/>
            <person name="Owens G.L."/>
            <person name="Carrere S."/>
            <person name="Mayjonade B."/>
            <person name="Legrand L."/>
            <person name="Gill N."/>
            <person name="Kane N.C."/>
            <person name="Bowers J.E."/>
            <person name="Hubner S."/>
            <person name="Bellec A."/>
            <person name="Berard A."/>
            <person name="Berges H."/>
            <person name="Blanchet N."/>
            <person name="Boniface M.C."/>
            <person name="Brunel D."/>
            <person name="Catrice O."/>
            <person name="Chaidir N."/>
            <person name="Claudel C."/>
            <person name="Donnadieu C."/>
            <person name="Faraut T."/>
            <person name="Fievet G."/>
            <person name="Helmstetter N."/>
            <person name="King M."/>
            <person name="Knapp S.J."/>
            <person name="Lai Z."/>
            <person name="Le Paslier M.C."/>
            <person name="Lippi Y."/>
            <person name="Lorenzon L."/>
            <person name="Mandel J.R."/>
            <person name="Marage G."/>
            <person name="Marchand G."/>
            <person name="Marquand E."/>
            <person name="Bret-Mestries E."/>
            <person name="Morien E."/>
            <person name="Nambeesan S."/>
            <person name="Nguyen T."/>
            <person name="Pegot-Espagnet P."/>
            <person name="Pouilly N."/>
            <person name="Raftis F."/>
            <person name="Sallet E."/>
            <person name="Schiex T."/>
            <person name="Thomas J."/>
            <person name="Vandecasteele C."/>
            <person name="Vares D."/>
            <person name="Vear F."/>
            <person name="Vautrin S."/>
            <person name="Crespi M."/>
            <person name="Mangin B."/>
            <person name="Burke J.M."/>
            <person name="Salse J."/>
            <person name="Munos S."/>
            <person name="Vincourt P."/>
            <person name="Rieseberg L.H."/>
            <person name="Langlade N.B."/>
        </authorList>
    </citation>
    <scope>NUCLEOTIDE SEQUENCE</scope>
    <source>
        <tissue evidence="2">Leaves</tissue>
    </source>
</reference>
<accession>A0A9K3JCC6</accession>
<name>A0A9K3JCC6_HELAN</name>
<dbReference type="EMBL" id="MNCJ02000318">
    <property type="protein sequence ID" value="KAF5812968.1"/>
    <property type="molecule type" value="Genomic_DNA"/>
</dbReference>
<feature type="transmembrane region" description="Helical" evidence="1">
    <location>
        <begin position="20"/>
        <end position="41"/>
    </location>
</feature>
<keyword evidence="1" id="KW-1133">Transmembrane helix</keyword>
<dbReference type="Proteomes" id="UP000215914">
    <property type="component" value="Unassembled WGS sequence"/>
</dbReference>